<dbReference type="GO" id="GO:0005525">
    <property type="term" value="F:GTP binding"/>
    <property type="evidence" value="ECO:0007669"/>
    <property type="project" value="UniProtKB-KW"/>
</dbReference>
<keyword evidence="2" id="KW-0342">GTP-binding</keyword>
<dbReference type="PANTHER" id="PTHR24070">
    <property type="entry name" value="RAS, DI-RAS, AND RHEB FAMILY MEMBERS OF SMALL GTPASE SUPERFAMILY"/>
    <property type="match status" value="1"/>
</dbReference>
<dbReference type="SMART" id="SM00176">
    <property type="entry name" value="RAN"/>
    <property type="match status" value="1"/>
</dbReference>
<dbReference type="InterPro" id="IPR020849">
    <property type="entry name" value="Small_GTPase_Ras-type"/>
</dbReference>
<dbReference type="GO" id="GO:0003924">
    <property type="term" value="F:GTPase activity"/>
    <property type="evidence" value="ECO:0007669"/>
    <property type="project" value="InterPro"/>
</dbReference>
<keyword evidence="1" id="KW-0547">Nucleotide-binding</keyword>
<dbReference type="OMA" id="QMNYSAV"/>
<evidence type="ECO:0000256" key="2">
    <source>
        <dbReference type="ARBA" id="ARBA00023134"/>
    </source>
</evidence>
<gene>
    <name evidence="3" type="ORF">M0811_10429</name>
</gene>
<dbReference type="SMART" id="SM00174">
    <property type="entry name" value="RHO"/>
    <property type="match status" value="1"/>
</dbReference>
<dbReference type="Gene3D" id="3.40.50.300">
    <property type="entry name" value="P-loop containing nucleotide triphosphate hydrolases"/>
    <property type="match status" value="1"/>
</dbReference>
<comment type="caution">
    <text evidence="3">The sequence shown here is derived from an EMBL/GenBank/DDBJ whole genome shotgun (WGS) entry which is preliminary data.</text>
</comment>
<dbReference type="PROSITE" id="PS51420">
    <property type="entry name" value="RHO"/>
    <property type="match status" value="1"/>
</dbReference>
<dbReference type="PRINTS" id="PR00449">
    <property type="entry name" value="RASTRNSFRMNG"/>
</dbReference>
<proteinExistence type="predicted"/>
<dbReference type="GO" id="GO:0016020">
    <property type="term" value="C:membrane"/>
    <property type="evidence" value="ECO:0007669"/>
    <property type="project" value="InterPro"/>
</dbReference>
<organism evidence="3 4">
    <name type="scientific">Anaeramoeba ignava</name>
    <name type="common">Anaerobic marine amoeba</name>
    <dbReference type="NCBI Taxonomy" id="1746090"/>
    <lineage>
        <taxon>Eukaryota</taxon>
        <taxon>Metamonada</taxon>
        <taxon>Anaeramoebidae</taxon>
        <taxon>Anaeramoeba</taxon>
    </lineage>
</organism>
<dbReference type="SUPFAM" id="SSF52540">
    <property type="entry name" value="P-loop containing nucleoside triphosphate hydrolases"/>
    <property type="match status" value="1"/>
</dbReference>
<dbReference type="NCBIfam" id="TIGR00231">
    <property type="entry name" value="small_GTP"/>
    <property type="match status" value="1"/>
</dbReference>
<accession>A0A9Q0R8S6</accession>
<dbReference type="Pfam" id="PF00071">
    <property type="entry name" value="Ras"/>
    <property type="match status" value="1"/>
</dbReference>
<dbReference type="OrthoDB" id="5976022at2759"/>
<name>A0A9Q0R8S6_ANAIG</name>
<dbReference type="Proteomes" id="UP001149090">
    <property type="component" value="Unassembled WGS sequence"/>
</dbReference>
<dbReference type="PROSITE" id="PS51421">
    <property type="entry name" value="RAS"/>
    <property type="match status" value="1"/>
</dbReference>
<protein>
    <submittedName>
        <fullName evidence="3">Ras-like protein</fullName>
    </submittedName>
</protein>
<dbReference type="EMBL" id="JAPDFW010000089">
    <property type="protein sequence ID" value="KAJ5071367.1"/>
    <property type="molecule type" value="Genomic_DNA"/>
</dbReference>
<sequence length="194" mass="21700">MAQETYQIVLVGGGSVGKTCLAVRYLNGKFLPDYDPTIEQTFKKLVLIDNIPTNLHIIDTAGQDDYKDVRNKYIASGEGFVVVYSIIARSSFDEAKTLLLQIKKEHKSDVPVITVANKIDFEKERVVTVAEGEQLAKKFATSYFEVSAKTGQNTENCFESLVRSLRKKKQEITQQIQQPINNKNESSSGCCIIL</sequence>
<dbReference type="InterPro" id="IPR027417">
    <property type="entry name" value="P-loop_NTPase"/>
</dbReference>
<dbReference type="SMART" id="SM00173">
    <property type="entry name" value="RAS"/>
    <property type="match status" value="1"/>
</dbReference>
<dbReference type="GO" id="GO:0007165">
    <property type="term" value="P:signal transduction"/>
    <property type="evidence" value="ECO:0007669"/>
    <property type="project" value="InterPro"/>
</dbReference>
<evidence type="ECO:0000313" key="3">
    <source>
        <dbReference type="EMBL" id="KAJ5071367.1"/>
    </source>
</evidence>
<dbReference type="CDD" id="cd00876">
    <property type="entry name" value="Ras"/>
    <property type="match status" value="1"/>
</dbReference>
<dbReference type="FunFam" id="3.40.50.300:FF:001423">
    <property type="entry name" value="Ras family GTPase"/>
    <property type="match status" value="1"/>
</dbReference>
<dbReference type="SMART" id="SM00175">
    <property type="entry name" value="RAB"/>
    <property type="match status" value="1"/>
</dbReference>
<dbReference type="PROSITE" id="PS51419">
    <property type="entry name" value="RAB"/>
    <property type="match status" value="1"/>
</dbReference>
<dbReference type="AlphaFoldDB" id="A0A9Q0R8S6"/>
<dbReference type="InterPro" id="IPR001806">
    <property type="entry name" value="Small_GTPase"/>
</dbReference>
<reference evidence="3" key="1">
    <citation type="submission" date="2022-10" db="EMBL/GenBank/DDBJ databases">
        <title>Novel sulphate-reducing endosymbionts in the free-living metamonad Anaeramoeba.</title>
        <authorList>
            <person name="Jerlstrom-Hultqvist J."/>
            <person name="Cepicka I."/>
            <person name="Gallot-Lavallee L."/>
            <person name="Salas-Leiva D."/>
            <person name="Curtis B.A."/>
            <person name="Zahonova K."/>
            <person name="Pipaliya S."/>
            <person name="Dacks J."/>
            <person name="Roger A.J."/>
        </authorList>
    </citation>
    <scope>NUCLEOTIDE SEQUENCE</scope>
    <source>
        <strain evidence="3">BMAN</strain>
    </source>
</reference>
<evidence type="ECO:0000256" key="1">
    <source>
        <dbReference type="ARBA" id="ARBA00022741"/>
    </source>
</evidence>
<keyword evidence="4" id="KW-1185">Reference proteome</keyword>
<evidence type="ECO:0000313" key="4">
    <source>
        <dbReference type="Proteomes" id="UP001149090"/>
    </source>
</evidence>
<dbReference type="InterPro" id="IPR005225">
    <property type="entry name" value="Small_GTP-bd"/>
</dbReference>